<gene>
    <name evidence="11" type="primary">Cldn4_1</name>
    <name evidence="11" type="ORF">GTO95_0000382</name>
</gene>
<dbReference type="FunFam" id="1.20.140.150:FF:000001">
    <property type="entry name" value="Claudin"/>
    <property type="match status" value="2"/>
</dbReference>
<dbReference type="InterPro" id="IPR017974">
    <property type="entry name" value="Claudin_CS"/>
</dbReference>
<dbReference type="PRINTS" id="PR01077">
    <property type="entry name" value="CLAUDIN"/>
</dbReference>
<evidence type="ECO:0000256" key="1">
    <source>
        <dbReference type="ARBA" id="ARBA00004435"/>
    </source>
</evidence>
<evidence type="ECO:0000256" key="4">
    <source>
        <dbReference type="ARBA" id="ARBA00022427"/>
    </source>
</evidence>
<dbReference type="PANTHER" id="PTHR12002">
    <property type="entry name" value="CLAUDIN"/>
    <property type="match status" value="1"/>
</dbReference>
<evidence type="ECO:0000256" key="8">
    <source>
        <dbReference type="ARBA" id="ARBA00022989"/>
    </source>
</evidence>
<sequence length="420" mass="45089">MGLIARQIVGLVLCIVGFLGVIIVCAIPMWRVTSFIQANIVTAQIIWDGLWMNCVMQSTGQMQCKIQDSLLVLSQDLQAARALIVISIVVGALGIFVALLGARFTGHMENESSKAKLVITGGVICIISGVLCLIPVSWTAATIISDFYNPLLISSEKRELGAAIYIGWGTSGLLLIGGSVLCTTCPPQDDRYQYQPYSASRSAEGRKDTAMVSVKRQMLGLILAMIGFLGVIIVCALPMWRVTAFIGANIVTAQIIWEGLWMNCVMQSTGQMQCKIYDSLLILPQDLQAARALTVISIVVSAFGILLAIVGGKCTNFMEDEVSKAKVAIASGVMFIIAGVLCLIPVCWSANAIIRDFYNPLLTEAQRRELGASLYIGWGAAALLLLGGGLLCSSCPPKNEDEYPVKYSQARSAATSKAYV</sequence>
<dbReference type="EMBL" id="JAAWVO010060484">
    <property type="protein sequence ID" value="MBN3322603.1"/>
    <property type="molecule type" value="Genomic_DNA"/>
</dbReference>
<feature type="transmembrane region" description="Helical" evidence="10">
    <location>
        <begin position="287"/>
        <end position="309"/>
    </location>
</feature>
<evidence type="ECO:0000256" key="5">
    <source>
        <dbReference type="ARBA" id="ARBA00022475"/>
    </source>
</evidence>
<keyword evidence="5" id="KW-1003">Cell membrane</keyword>
<dbReference type="GO" id="GO:0005923">
    <property type="term" value="C:bicellular tight junction"/>
    <property type="evidence" value="ECO:0007669"/>
    <property type="project" value="UniProtKB-SubCell"/>
</dbReference>
<feature type="transmembrane region" description="Helical" evidence="10">
    <location>
        <begin position="219"/>
        <end position="240"/>
    </location>
</feature>
<dbReference type="Gene3D" id="1.20.140.150">
    <property type="match status" value="2"/>
</dbReference>
<dbReference type="Pfam" id="PF00822">
    <property type="entry name" value="PMP22_Claudin"/>
    <property type="match status" value="2"/>
</dbReference>
<dbReference type="GO" id="GO:0005886">
    <property type="term" value="C:plasma membrane"/>
    <property type="evidence" value="ECO:0007669"/>
    <property type="project" value="UniProtKB-SubCell"/>
</dbReference>
<evidence type="ECO:0000256" key="6">
    <source>
        <dbReference type="ARBA" id="ARBA00022692"/>
    </source>
</evidence>
<feature type="transmembrane region" description="Helical" evidence="10">
    <location>
        <begin position="7"/>
        <end position="30"/>
    </location>
</feature>
<feature type="non-terminal residue" evidence="11">
    <location>
        <position position="1"/>
    </location>
</feature>
<dbReference type="InterPro" id="IPR006187">
    <property type="entry name" value="Claudin"/>
</dbReference>
<evidence type="ECO:0000256" key="7">
    <source>
        <dbReference type="ARBA" id="ARBA00022949"/>
    </source>
</evidence>
<feature type="transmembrane region" description="Helical" evidence="10">
    <location>
        <begin position="372"/>
        <end position="391"/>
    </location>
</feature>
<evidence type="ECO:0000256" key="3">
    <source>
        <dbReference type="ARBA" id="ARBA00008295"/>
    </source>
</evidence>
<dbReference type="InterPro" id="IPR004031">
    <property type="entry name" value="PMP22/EMP/MP20/Claudin"/>
</dbReference>
<comment type="subcellular location">
    <subcellularLocation>
        <location evidence="1">Cell junction</location>
        <location evidence="1">Tight junction</location>
    </subcellularLocation>
    <subcellularLocation>
        <location evidence="2">Cell membrane</location>
        <topology evidence="2">Multi-pass membrane protein</topology>
    </subcellularLocation>
</comment>
<dbReference type="PROSITE" id="PS01346">
    <property type="entry name" value="CLAUDIN"/>
    <property type="match status" value="2"/>
</dbReference>
<organism evidence="11 12">
    <name type="scientific">Atractosteus spatula</name>
    <name type="common">Alligator gar</name>
    <name type="synonym">Lepisosteus spatula</name>
    <dbReference type="NCBI Taxonomy" id="7917"/>
    <lineage>
        <taxon>Eukaryota</taxon>
        <taxon>Metazoa</taxon>
        <taxon>Chordata</taxon>
        <taxon>Craniata</taxon>
        <taxon>Vertebrata</taxon>
        <taxon>Euteleostomi</taxon>
        <taxon>Actinopterygii</taxon>
        <taxon>Neopterygii</taxon>
        <taxon>Holostei</taxon>
        <taxon>Semionotiformes</taxon>
        <taxon>Lepisosteidae</taxon>
        <taxon>Atractosteus</taxon>
    </lineage>
</organism>
<keyword evidence="7" id="KW-0965">Cell junction</keyword>
<evidence type="ECO:0000313" key="11">
    <source>
        <dbReference type="EMBL" id="MBN3322603.1"/>
    </source>
</evidence>
<evidence type="ECO:0000256" key="10">
    <source>
        <dbReference type="SAM" id="Phobius"/>
    </source>
</evidence>
<evidence type="ECO:0000313" key="12">
    <source>
        <dbReference type="Proteomes" id="UP000736164"/>
    </source>
</evidence>
<feature type="transmembrane region" description="Helical" evidence="10">
    <location>
        <begin position="160"/>
        <end position="182"/>
    </location>
</feature>
<evidence type="ECO:0000256" key="2">
    <source>
        <dbReference type="ARBA" id="ARBA00004651"/>
    </source>
</evidence>
<keyword evidence="12" id="KW-1185">Reference proteome</keyword>
<comment type="caution">
    <text evidence="11">The sequence shown here is derived from an EMBL/GenBank/DDBJ whole genome shotgun (WGS) entry which is preliminary data.</text>
</comment>
<keyword evidence="4" id="KW-0796">Tight junction</keyword>
<feature type="non-terminal residue" evidence="11">
    <location>
        <position position="420"/>
    </location>
</feature>
<evidence type="ECO:0000256" key="9">
    <source>
        <dbReference type="ARBA" id="ARBA00023136"/>
    </source>
</evidence>
<keyword evidence="9 10" id="KW-0472">Membrane</keyword>
<feature type="transmembrane region" description="Helical" evidence="10">
    <location>
        <begin position="329"/>
        <end position="351"/>
    </location>
</feature>
<name>A0A8J7P2A3_ATRSP</name>
<reference evidence="11" key="1">
    <citation type="journal article" date="2021" name="Cell">
        <title>Tracing the genetic footprints of vertebrate landing in non-teleost ray-finned fishes.</title>
        <authorList>
            <person name="Bi X."/>
            <person name="Wang K."/>
            <person name="Yang L."/>
            <person name="Pan H."/>
            <person name="Jiang H."/>
            <person name="Wei Q."/>
            <person name="Fang M."/>
            <person name="Yu H."/>
            <person name="Zhu C."/>
            <person name="Cai Y."/>
            <person name="He Y."/>
            <person name="Gan X."/>
            <person name="Zeng H."/>
            <person name="Yu D."/>
            <person name="Zhu Y."/>
            <person name="Jiang H."/>
            <person name="Qiu Q."/>
            <person name="Yang H."/>
            <person name="Zhang Y.E."/>
            <person name="Wang W."/>
            <person name="Zhu M."/>
            <person name="He S."/>
            <person name="Zhang G."/>
        </authorList>
    </citation>
    <scope>NUCLEOTIDE SEQUENCE</scope>
    <source>
        <strain evidence="11">Allg_001</strain>
    </source>
</reference>
<feature type="transmembrane region" description="Helical" evidence="10">
    <location>
        <begin position="246"/>
        <end position="266"/>
    </location>
</feature>
<comment type="similarity">
    <text evidence="3">Belongs to the claudin family.</text>
</comment>
<keyword evidence="6 10" id="KW-0812">Transmembrane</keyword>
<feature type="transmembrane region" description="Helical" evidence="10">
    <location>
        <begin position="79"/>
        <end position="105"/>
    </location>
</feature>
<dbReference type="GO" id="GO:0005198">
    <property type="term" value="F:structural molecule activity"/>
    <property type="evidence" value="ECO:0007669"/>
    <property type="project" value="InterPro"/>
</dbReference>
<dbReference type="AlphaFoldDB" id="A0A8J7P2A3"/>
<accession>A0A8J7P2A3</accession>
<feature type="transmembrane region" description="Helical" evidence="10">
    <location>
        <begin position="117"/>
        <end position="140"/>
    </location>
</feature>
<proteinExistence type="inferred from homology"/>
<protein>
    <submittedName>
        <fullName evidence="11">CLD4 protein</fullName>
    </submittedName>
</protein>
<keyword evidence="8 10" id="KW-1133">Transmembrane helix</keyword>
<dbReference type="Proteomes" id="UP000736164">
    <property type="component" value="Unassembled WGS sequence"/>
</dbReference>